<feature type="transmembrane region" description="Helical" evidence="2">
    <location>
        <begin position="35"/>
        <end position="55"/>
    </location>
</feature>
<evidence type="ECO:0000313" key="4">
    <source>
        <dbReference type="Proteomes" id="UP000053199"/>
    </source>
</evidence>
<keyword evidence="2" id="KW-0472">Membrane</keyword>
<dbReference type="STRING" id="993070.AS031_01400"/>
<dbReference type="AlphaFoldDB" id="A0A0V8IVB5"/>
<feature type="region of interest" description="Disordered" evidence="1">
    <location>
        <begin position="190"/>
        <end position="219"/>
    </location>
</feature>
<organism evidence="3 4">
    <name type="scientific">Pseudarthrobacter enclensis</name>
    <dbReference type="NCBI Taxonomy" id="993070"/>
    <lineage>
        <taxon>Bacteria</taxon>
        <taxon>Bacillati</taxon>
        <taxon>Actinomycetota</taxon>
        <taxon>Actinomycetes</taxon>
        <taxon>Micrococcales</taxon>
        <taxon>Micrococcaceae</taxon>
        <taxon>Pseudarthrobacter</taxon>
    </lineage>
</organism>
<dbReference type="InterPro" id="IPR036286">
    <property type="entry name" value="LexA/Signal_pep-like_sf"/>
</dbReference>
<dbReference type="Gene3D" id="2.60.40.10">
    <property type="entry name" value="Immunoglobulins"/>
    <property type="match status" value="3"/>
</dbReference>
<evidence type="ECO:0000256" key="2">
    <source>
        <dbReference type="SAM" id="Phobius"/>
    </source>
</evidence>
<dbReference type="InterPro" id="IPR019533">
    <property type="entry name" value="Peptidase_S26"/>
</dbReference>
<proteinExistence type="predicted"/>
<dbReference type="InterPro" id="IPR013783">
    <property type="entry name" value="Ig-like_fold"/>
</dbReference>
<evidence type="ECO:0000256" key="1">
    <source>
        <dbReference type="SAM" id="MobiDB-lite"/>
    </source>
</evidence>
<reference evidence="3 4" key="1">
    <citation type="journal article" date="2014" name="Arch. Microbiol.">
        <title>Arthrobacter enclensis sp. nov., isolated from sediment sample.</title>
        <authorList>
            <person name="Dastager S.G."/>
            <person name="Liu Q."/>
            <person name="Tang S.K."/>
            <person name="Krishnamurthi S."/>
            <person name="Lee J.C."/>
            <person name="Li W.J."/>
        </authorList>
    </citation>
    <scope>NUCLEOTIDE SEQUENCE [LARGE SCALE GENOMIC DNA]</scope>
    <source>
        <strain evidence="3 4">NIO-1008</strain>
    </source>
</reference>
<protein>
    <submittedName>
        <fullName evidence="3">Signal peptidase I</fullName>
    </submittedName>
</protein>
<dbReference type="GO" id="GO:0004252">
    <property type="term" value="F:serine-type endopeptidase activity"/>
    <property type="evidence" value="ECO:0007669"/>
    <property type="project" value="InterPro"/>
</dbReference>
<gene>
    <name evidence="3" type="ORF">AS031_01400</name>
</gene>
<feature type="transmembrane region" description="Helical" evidence="2">
    <location>
        <begin position="168"/>
        <end position="187"/>
    </location>
</feature>
<name>A0A0V8IVB5_9MICC</name>
<evidence type="ECO:0000313" key="3">
    <source>
        <dbReference type="EMBL" id="KSU78731.1"/>
    </source>
</evidence>
<accession>A0A0V8IVB5</accession>
<dbReference type="GO" id="GO:0006465">
    <property type="term" value="P:signal peptide processing"/>
    <property type="evidence" value="ECO:0007669"/>
    <property type="project" value="InterPro"/>
</dbReference>
<dbReference type="SUPFAM" id="SSF51306">
    <property type="entry name" value="LexA/Signal peptidase"/>
    <property type="match status" value="1"/>
</dbReference>
<feature type="compositionally biased region" description="Gly residues" evidence="1">
    <location>
        <begin position="196"/>
        <end position="208"/>
    </location>
</feature>
<sequence>MKRERPGSSPGPSRTGAIFSVDGWGLFLASLASRLYLGILLSLALFAVVPAAFGWHGTVVQSGSMEPHISPGDVVLASDLDPSQPVPVGRVVQFRSPASAEPSGVEKTRLHRIVTANDDGTYVTAGDANADVDSTPLTREQITGQARLLVPGVGLPGLWLNSGNFPPLALWSVITLAAVAAAVFGGVSPRGNGREYPGGGDTGDGGDSPGTDDGGPPPFAKAGTAVGIIAALCTVVVLGASVFSAAAFTARTANAANSFATAADWSPPSVSLSSPGPTVRGTVVLSAEATDPESGIRNVAIQYAAAGSSTWATLCTPVSAPYSCAWNTTAVPDGQYTLRAIATDNSGLTSTTQPVSTAVSNTFSVVLSDPGETVRGTTSLAVALNNAGAGLYTVRVEYSAAGANKWNTLCLNLLSPYNCTWNTAAFTNGSYDLRAVAVSGLTTTYSAIIADVMVDNTAPSVTLTDPGATLRGTSTFAATASDADSGVAQVQLQYQRTGTSTWTAMCTAADVPYSCRFDTTTLANGTYNFRAVATDAAGNTAVSTVASTRTVDNTVASVSMEDPGEYLTGTVPLTASANSPAGISSVRIQSAPAGTATWTTRCTITTGPYTCAWNTTTVADGLYDFRAILLEPTGRETTSATLASRRVDNSPLRGADVQAVNGTGTAGRLDAGDVLTFTYSQQVNPGSVTSGWNGAALPVTLRLRDGNLLGLGNGADTIDLQRTGGTVNLGTLNTKGNFAKSRKTVTFNATMTATTVTVNGIPRTAVSVTLGSVASGASSLRTVSTAASMVWSPTAAVTSLAGVPSSTAPATETGALDRDF</sequence>
<dbReference type="EMBL" id="LNQM01000001">
    <property type="protein sequence ID" value="KSU78731.1"/>
    <property type="molecule type" value="Genomic_DNA"/>
</dbReference>
<dbReference type="OrthoDB" id="5241786at2"/>
<dbReference type="CDD" id="cd06530">
    <property type="entry name" value="S26_SPase_I"/>
    <property type="match status" value="1"/>
</dbReference>
<dbReference type="Proteomes" id="UP000053199">
    <property type="component" value="Unassembled WGS sequence"/>
</dbReference>
<keyword evidence="4" id="KW-1185">Reference proteome</keyword>
<dbReference type="GO" id="GO:0005975">
    <property type="term" value="P:carbohydrate metabolic process"/>
    <property type="evidence" value="ECO:0007669"/>
    <property type="project" value="UniProtKB-ARBA"/>
</dbReference>
<feature type="transmembrane region" description="Helical" evidence="2">
    <location>
        <begin position="225"/>
        <end position="248"/>
    </location>
</feature>
<keyword evidence="2" id="KW-0812">Transmembrane</keyword>
<keyword evidence="2" id="KW-1133">Transmembrane helix</keyword>
<dbReference type="Pfam" id="PF17957">
    <property type="entry name" value="Big_7"/>
    <property type="match status" value="3"/>
</dbReference>
<comment type="caution">
    <text evidence="3">The sequence shown here is derived from an EMBL/GenBank/DDBJ whole genome shotgun (WGS) entry which is preliminary data.</text>
</comment>